<dbReference type="STRING" id="1316194.A0A1Q5URG6"/>
<evidence type="ECO:0000256" key="1">
    <source>
        <dbReference type="SAM" id="MobiDB-lite"/>
    </source>
</evidence>
<sequence>MSEGPSTPFNGPNLANGTSPADQLRLEAARKRLKMERATSESESPLDAQIRRMTRELEELKKQRQVAELQEQILVEQQLLEASRHRYSVAAASASPKNSPAPPSSTSTLASPPIASLPLPPQPQPPQPLAKAPNQPNNAPAAASPAVSRPPVAPLPAAVQQPQTPRAPGQAPNGQPLNGQPLNGQPLNGQPLNGQAQNTPTPVKRELANTPTQVQSFAIPKISNGVVNSTSAQRPNAVTASSPEISKQQLQHQHQHQHQLQEQQQLRAQQLKEQQQREQQQKAQQQKVRPPPPPPQQQGQQQQQQQRPWFDRPRTPGAPADSTLEKVPPYQGRSRDEYTDFVSALETHFSKAPQYYSKDREYRQVKLGLQHLASTPREAWYALEDRTQTWQGFRTFLLKEVVKRSFEQPRPKATPQTPTLTTNAVTAQNPAAQQPPQSQSNTSMNQQSQPAWASPQARDNGSMLDGVPRDAADVISATVFERYKNSEQTLGETVQSFSKRLQGLALFLKAEVSLQDRMGFLKKGVVTSIRNRAHRPLSYFKTYDEYVVYLQDIEDTLPQRQAELKKEQPPRSQPTTTRGWIPVPRDASTGVQTSQRSPPPGPRGRSPARAGKAQGNNQQAPKSLNGSSVRSQASPGHLPARPGNGPTSPGARKLEARRMSSPAPPDPYLKVTDGRDWWSCRNFIGHMEVHFRKYPQYYTEDRKVAAGRRCIAPSLMGEFNAYASKRPQMTWFDVCVFVINQSAQSFTPTEATTRYLRTSQKEHQKIRDFALWLQQFAPHYRRPGWDELRHLYDRALPAIKRRARKDWKDFNSLASFVAYLEAVENNAPDLPRGKGSDNGPLPGSRKRSRED</sequence>
<keyword evidence="3" id="KW-1185">Reference proteome</keyword>
<proteinExistence type="predicted"/>
<evidence type="ECO:0000313" key="2">
    <source>
        <dbReference type="EMBL" id="OKP15061.1"/>
    </source>
</evidence>
<evidence type="ECO:0000313" key="3">
    <source>
        <dbReference type="Proteomes" id="UP000186955"/>
    </source>
</evidence>
<reference evidence="2 3" key="1">
    <citation type="submission" date="2016-10" db="EMBL/GenBank/DDBJ databases">
        <title>Genome sequence of the ascomycete fungus Penicillium subrubescens.</title>
        <authorList>
            <person name="De Vries R.P."/>
            <person name="Peng M."/>
            <person name="Dilokpimol A."/>
            <person name="Hilden K."/>
            <person name="Makela M.R."/>
            <person name="Grigoriev I."/>
            <person name="Riley R."/>
            <person name="Granchi Z."/>
        </authorList>
    </citation>
    <scope>NUCLEOTIDE SEQUENCE [LARGE SCALE GENOMIC DNA]</scope>
    <source>
        <strain evidence="2 3">CBS 132785</strain>
    </source>
</reference>
<feature type="compositionally biased region" description="Low complexity" evidence="1">
    <location>
        <begin position="129"/>
        <end position="163"/>
    </location>
</feature>
<dbReference type="EMBL" id="MNBE01000028">
    <property type="protein sequence ID" value="OKP15061.1"/>
    <property type="molecule type" value="Genomic_DNA"/>
</dbReference>
<feature type="compositionally biased region" description="Polar residues" evidence="1">
    <location>
        <begin position="614"/>
        <end position="634"/>
    </location>
</feature>
<accession>A0A1Q5URG6</accession>
<feature type="compositionally biased region" description="Low complexity" evidence="1">
    <location>
        <begin position="247"/>
        <end position="273"/>
    </location>
</feature>
<feature type="region of interest" description="Disordered" evidence="1">
    <location>
        <begin position="1"/>
        <end position="22"/>
    </location>
</feature>
<comment type="caution">
    <text evidence="2">The sequence shown here is derived from an EMBL/GenBank/DDBJ whole genome shotgun (WGS) entry which is preliminary data.</text>
</comment>
<protein>
    <recommendedName>
        <fullName evidence="4">Retrotransposon gag domain-containing protein</fullName>
    </recommendedName>
</protein>
<feature type="region of interest" description="Disordered" evidence="1">
    <location>
        <begin position="428"/>
        <end position="467"/>
    </location>
</feature>
<feature type="region of interest" description="Disordered" evidence="1">
    <location>
        <begin position="827"/>
        <end position="851"/>
    </location>
</feature>
<feature type="compositionally biased region" description="Low complexity" evidence="1">
    <location>
        <begin position="88"/>
        <end position="117"/>
    </location>
</feature>
<dbReference type="Proteomes" id="UP000186955">
    <property type="component" value="Unassembled WGS sequence"/>
</dbReference>
<feature type="compositionally biased region" description="Polar residues" evidence="1">
    <location>
        <begin position="172"/>
        <end position="201"/>
    </location>
</feature>
<evidence type="ECO:0008006" key="4">
    <source>
        <dbReference type="Google" id="ProtNLM"/>
    </source>
</evidence>
<feature type="region of interest" description="Disordered" evidence="1">
    <location>
        <begin position="88"/>
        <end position="334"/>
    </location>
</feature>
<feature type="compositionally biased region" description="Pro residues" evidence="1">
    <location>
        <begin position="118"/>
        <end position="128"/>
    </location>
</feature>
<dbReference type="AlphaFoldDB" id="A0A1Q5URG6"/>
<feature type="compositionally biased region" description="Polar residues" evidence="1">
    <location>
        <begin position="1"/>
        <end position="21"/>
    </location>
</feature>
<feature type="compositionally biased region" description="Polar residues" evidence="1">
    <location>
        <begin position="225"/>
        <end position="246"/>
    </location>
</feature>
<gene>
    <name evidence="2" type="ORF">PENSUB_3042</name>
</gene>
<feature type="region of interest" description="Disordered" evidence="1">
    <location>
        <begin position="562"/>
        <end position="667"/>
    </location>
</feature>
<feature type="compositionally biased region" description="Low complexity" evidence="1">
    <location>
        <begin position="428"/>
        <end position="457"/>
    </location>
</feature>
<organism evidence="2 3">
    <name type="scientific">Penicillium subrubescens</name>
    <dbReference type="NCBI Taxonomy" id="1316194"/>
    <lineage>
        <taxon>Eukaryota</taxon>
        <taxon>Fungi</taxon>
        <taxon>Dikarya</taxon>
        <taxon>Ascomycota</taxon>
        <taxon>Pezizomycotina</taxon>
        <taxon>Eurotiomycetes</taxon>
        <taxon>Eurotiomycetidae</taxon>
        <taxon>Eurotiales</taxon>
        <taxon>Aspergillaceae</taxon>
        <taxon>Penicillium</taxon>
    </lineage>
</organism>
<name>A0A1Q5URG6_9EURO</name>
<feature type="compositionally biased region" description="Low complexity" evidence="1">
    <location>
        <begin position="297"/>
        <end position="308"/>
    </location>
</feature>